<feature type="non-terminal residue" evidence="1">
    <location>
        <position position="1"/>
    </location>
</feature>
<comment type="caution">
    <text evidence="1">The sequence shown here is derived from an EMBL/GenBank/DDBJ whole genome shotgun (WGS) entry which is preliminary data.</text>
</comment>
<proteinExistence type="predicted"/>
<dbReference type="AlphaFoldDB" id="A0A699R9X2"/>
<name>A0A699R9X2_TANCI</name>
<organism evidence="1">
    <name type="scientific">Tanacetum cinerariifolium</name>
    <name type="common">Dalmatian daisy</name>
    <name type="synonym">Chrysanthemum cinerariifolium</name>
    <dbReference type="NCBI Taxonomy" id="118510"/>
    <lineage>
        <taxon>Eukaryota</taxon>
        <taxon>Viridiplantae</taxon>
        <taxon>Streptophyta</taxon>
        <taxon>Embryophyta</taxon>
        <taxon>Tracheophyta</taxon>
        <taxon>Spermatophyta</taxon>
        <taxon>Magnoliopsida</taxon>
        <taxon>eudicotyledons</taxon>
        <taxon>Gunneridae</taxon>
        <taxon>Pentapetalae</taxon>
        <taxon>asterids</taxon>
        <taxon>campanulids</taxon>
        <taxon>Asterales</taxon>
        <taxon>Asteraceae</taxon>
        <taxon>Asteroideae</taxon>
        <taxon>Anthemideae</taxon>
        <taxon>Anthemidinae</taxon>
        <taxon>Tanacetum</taxon>
    </lineage>
</organism>
<gene>
    <name evidence="1" type="ORF">Tci_855170</name>
</gene>
<dbReference type="EMBL" id="BKCJ011088210">
    <property type="protein sequence ID" value="GFC83200.1"/>
    <property type="molecule type" value="Genomic_DNA"/>
</dbReference>
<evidence type="ECO:0000313" key="1">
    <source>
        <dbReference type="EMBL" id="GFC83200.1"/>
    </source>
</evidence>
<sequence>EAAEAIRLHGQVVVVEAAKDAQASELNGLNKQNALSYNELSIKATSLESEKDGLVGQVLGYEPFNEHIKAVQDEKVMILSDKVAGIDADLIEMALHLDEEFYPYFLTTIAKQG</sequence>
<protein>
    <submittedName>
        <fullName evidence="1">Uncharacterized protein</fullName>
    </submittedName>
</protein>
<accession>A0A699R9X2</accession>
<reference evidence="1" key="1">
    <citation type="journal article" date="2019" name="Sci. Rep.">
        <title>Draft genome of Tanacetum cinerariifolium, the natural source of mosquito coil.</title>
        <authorList>
            <person name="Yamashiro T."/>
            <person name="Shiraishi A."/>
            <person name="Satake H."/>
            <person name="Nakayama K."/>
        </authorList>
    </citation>
    <scope>NUCLEOTIDE SEQUENCE</scope>
</reference>